<dbReference type="PANTHER" id="PTHR21016:SF25">
    <property type="entry name" value="TM2 DOMAIN-CONTAINING PROTEIN DDB_G0277895-RELATED"/>
    <property type="match status" value="1"/>
</dbReference>
<feature type="domain" description="TM2" evidence="6">
    <location>
        <begin position="23"/>
        <end position="71"/>
    </location>
</feature>
<gene>
    <name evidence="7" type="ORF">E3O65_02215</name>
</gene>
<keyword evidence="8" id="KW-1185">Reference proteome</keyword>
<comment type="caution">
    <text evidence="7">The sequence shown here is derived from an EMBL/GenBank/DDBJ whole genome shotgun (WGS) entry which is preliminary data.</text>
</comment>
<evidence type="ECO:0000259" key="6">
    <source>
        <dbReference type="Pfam" id="PF05154"/>
    </source>
</evidence>
<evidence type="ECO:0000313" key="8">
    <source>
        <dbReference type="Proteomes" id="UP000298355"/>
    </source>
</evidence>
<feature type="transmembrane region" description="Helical" evidence="5">
    <location>
        <begin position="95"/>
        <end position="114"/>
    </location>
</feature>
<dbReference type="RefSeq" id="WP_134362123.1">
    <property type="nucleotide sequence ID" value="NZ_SOGJ01000007.1"/>
</dbReference>
<dbReference type="InterPro" id="IPR050932">
    <property type="entry name" value="TM2D1-3-like"/>
</dbReference>
<sequence>MIDDQKPRYAPAGPSTAHAFAPPKSFVATWLFAWMLGFLALDRFYLGKVGTGLLKLFTLGGFGLWWLIDLILVLAGAQTDKNDRPLAGYEENKKLAWIVTAAVFVISAVSSAVTSM</sequence>
<evidence type="ECO:0000256" key="5">
    <source>
        <dbReference type="SAM" id="Phobius"/>
    </source>
</evidence>
<evidence type="ECO:0000256" key="4">
    <source>
        <dbReference type="ARBA" id="ARBA00023136"/>
    </source>
</evidence>
<evidence type="ECO:0000256" key="1">
    <source>
        <dbReference type="ARBA" id="ARBA00004141"/>
    </source>
</evidence>
<feature type="transmembrane region" description="Helical" evidence="5">
    <location>
        <begin position="20"/>
        <end position="41"/>
    </location>
</feature>
<proteinExistence type="predicted"/>
<keyword evidence="3 5" id="KW-1133">Transmembrane helix</keyword>
<dbReference type="PANTHER" id="PTHR21016">
    <property type="entry name" value="BETA-AMYLOID BINDING PROTEIN-RELATED"/>
    <property type="match status" value="1"/>
</dbReference>
<dbReference type="EMBL" id="SOGJ01000007">
    <property type="protein sequence ID" value="TFD01129.1"/>
    <property type="molecule type" value="Genomic_DNA"/>
</dbReference>
<reference evidence="7 8" key="1">
    <citation type="submission" date="2019-03" db="EMBL/GenBank/DDBJ databases">
        <title>Genomics of glacier-inhabiting Cryobacterium strains.</title>
        <authorList>
            <person name="Liu Q."/>
            <person name="Xin Y.-H."/>
        </authorList>
    </citation>
    <scope>NUCLEOTIDE SEQUENCE [LARGE SCALE GENOMIC DNA]</scope>
    <source>
        <strain evidence="7 8">TMT4-23</strain>
    </source>
</reference>
<dbReference type="InterPro" id="IPR007829">
    <property type="entry name" value="TM2"/>
</dbReference>
<keyword evidence="4 5" id="KW-0472">Membrane</keyword>
<keyword evidence="2 5" id="KW-0812">Transmembrane</keyword>
<feature type="transmembrane region" description="Helical" evidence="5">
    <location>
        <begin position="53"/>
        <end position="75"/>
    </location>
</feature>
<name>A0ABY2JBZ2_9MICO</name>
<comment type="subcellular location">
    <subcellularLocation>
        <location evidence="1">Membrane</location>
        <topology evidence="1">Multi-pass membrane protein</topology>
    </subcellularLocation>
</comment>
<evidence type="ECO:0000256" key="3">
    <source>
        <dbReference type="ARBA" id="ARBA00022989"/>
    </source>
</evidence>
<evidence type="ECO:0000313" key="7">
    <source>
        <dbReference type="EMBL" id="TFD01129.1"/>
    </source>
</evidence>
<dbReference type="Proteomes" id="UP000298355">
    <property type="component" value="Unassembled WGS sequence"/>
</dbReference>
<dbReference type="Pfam" id="PF05154">
    <property type="entry name" value="TM2"/>
    <property type="match status" value="1"/>
</dbReference>
<accession>A0ABY2JBZ2</accession>
<protein>
    <submittedName>
        <fullName evidence="7">TM2 domain-containing protein</fullName>
    </submittedName>
</protein>
<evidence type="ECO:0000256" key="2">
    <source>
        <dbReference type="ARBA" id="ARBA00022692"/>
    </source>
</evidence>
<organism evidence="7 8">
    <name type="scientific">Cryobacterium breve</name>
    <dbReference type="NCBI Taxonomy" id="1259258"/>
    <lineage>
        <taxon>Bacteria</taxon>
        <taxon>Bacillati</taxon>
        <taxon>Actinomycetota</taxon>
        <taxon>Actinomycetes</taxon>
        <taxon>Micrococcales</taxon>
        <taxon>Microbacteriaceae</taxon>
        <taxon>Cryobacterium</taxon>
    </lineage>
</organism>